<organism evidence="1">
    <name type="scientific">viral metagenome</name>
    <dbReference type="NCBI Taxonomy" id="1070528"/>
    <lineage>
        <taxon>unclassified sequences</taxon>
        <taxon>metagenomes</taxon>
        <taxon>organismal metagenomes</taxon>
    </lineage>
</organism>
<dbReference type="EMBL" id="MT144591">
    <property type="protein sequence ID" value="QJH93784.1"/>
    <property type="molecule type" value="Genomic_DNA"/>
</dbReference>
<proteinExistence type="predicted"/>
<dbReference type="AlphaFoldDB" id="A0A6H1Z7X2"/>
<dbReference type="EMBL" id="MT143972">
    <property type="protein sequence ID" value="QJA43983.1"/>
    <property type="molecule type" value="Genomic_DNA"/>
</dbReference>
<reference evidence="1" key="1">
    <citation type="submission" date="2020-03" db="EMBL/GenBank/DDBJ databases">
        <title>The deep terrestrial virosphere.</title>
        <authorList>
            <person name="Holmfeldt K."/>
            <person name="Nilsson E."/>
            <person name="Simone D."/>
            <person name="Lopez-Fernandez M."/>
            <person name="Wu X."/>
            <person name="de Brujin I."/>
            <person name="Lundin D."/>
            <person name="Andersson A."/>
            <person name="Bertilsson S."/>
            <person name="Dopson M."/>
        </authorList>
    </citation>
    <scope>NUCLEOTIDE SEQUENCE</scope>
    <source>
        <strain evidence="1">TM448A00065</strain>
        <strain evidence="2">TM448B00134</strain>
    </source>
</reference>
<evidence type="ECO:0000313" key="1">
    <source>
        <dbReference type="EMBL" id="QJA43983.1"/>
    </source>
</evidence>
<protein>
    <recommendedName>
        <fullName evidence="3">Peptidase</fullName>
    </recommendedName>
</protein>
<gene>
    <name evidence="1" type="ORF">TM448A00065_0029</name>
    <name evidence="2" type="ORF">TM448B00134_0078</name>
</gene>
<evidence type="ECO:0008006" key="3">
    <source>
        <dbReference type="Google" id="ProtNLM"/>
    </source>
</evidence>
<name>A0A6H1Z7X2_9ZZZZ</name>
<accession>A0A6H1Z7X2</accession>
<sequence>MSDIIRFNSIAGVPIRYARKDGTVPPAPPYGTLGTTVRHVSCRADFRDKIAAFLADLARACPYGPPSALVCGSFMGGRKSGQHAEGRAWDLDAVWWGEHGGPVVTYYADQDARRYLAVEATLRRHFGVVLNWWTPNLDGSFSHKCHFHCDSKYPTGFYKSRTIVRFVQLALTYVLGRPVAVDGEWGPQTAGAAGDWKWTHIPGVRITGTLADNWITFLGAVEEAGWR</sequence>
<evidence type="ECO:0000313" key="2">
    <source>
        <dbReference type="EMBL" id="QJH93784.1"/>
    </source>
</evidence>